<protein>
    <submittedName>
        <fullName evidence="3">CG32437</fullName>
    </submittedName>
</protein>
<feature type="domain" description="DUF4729" evidence="2">
    <location>
        <begin position="526"/>
        <end position="703"/>
    </location>
</feature>
<dbReference type="EMBL" id="CP012525">
    <property type="protein sequence ID" value="ALC44209.1"/>
    <property type="molecule type" value="Genomic_DNA"/>
</dbReference>
<feature type="region of interest" description="Disordered" evidence="1">
    <location>
        <begin position="242"/>
        <end position="280"/>
    </location>
</feature>
<sequence length="716" mass="82673">MTLSSAASKDQQRRHGRAMFEKDVIEGMSDWCTQCNALTFFIKSINPDKSGQLQYLEEPKESRGRSKQRQAASRKRHDVVEEELVHNKLQQALMDSMPVRMPFGSHLDAQMRSTSEQRSQRRQTETAAASGRSQSMAREWPMESRAGMQLQQTARKDMRLLNSEPRKRVRLDEQAKYDDSLLSNRLDEPESEEDDLPTPTPSNSSKRSYLTSPDVFTATEIQRLEAINPWQQLLQQRTNQLLDKMPETKRRRHVKRQLSETDSQHSLNRQQLNKAAQQQRRLNKELKAELAQRQHLLQKWESIRRRVEAECKLAKTELQQMQQCQMSHKQLRKERQRGGAHYALQAAHAPEQAQAKQVKQVEQTLDDRLELVLEALQEQTLASKSKLSHKSFEPSAPTPSVMQLPAQLGARPPLPEAEAASKQRTTSQPKCKLYKSIVSFKPKRMPSKLNLLVSTVQRARLRGFAEDPQELLESNQLRIKREPPVEQFTTLPCPHQELHNLMQHKQQLLVPLSEAQILVSRTPFLCPESDCSRLMFVSDFNRHLTCEHHKLTMERMHVNEVKTFFLDTRLTQLNRPKCCMVFFIKDKYLDVAGDNDPTLLPVLVMTTRLRLTEMFAPNFKPYSDCNLDGNEIFLIWLTSIQPIDCSLMGTIAVWPTSSKPRPEYLTVHTQEVYNIRTEPSLLDLYHSNRVLALPSSHIGRMTDKGQNLLAVQVKIH</sequence>
<name>A0A0M3QWI5_DROBS</name>
<feature type="region of interest" description="Disordered" evidence="1">
    <location>
        <begin position="109"/>
        <end position="211"/>
    </location>
</feature>
<proteinExistence type="predicted"/>
<dbReference type="AlphaFoldDB" id="A0A0M3QWI5"/>
<dbReference type="Proteomes" id="UP000494163">
    <property type="component" value="Chromosome 3L"/>
</dbReference>
<evidence type="ECO:0000313" key="3">
    <source>
        <dbReference type="EMBL" id="ALC44209.1"/>
    </source>
</evidence>
<dbReference type="OMA" id="CNMVYFV"/>
<feature type="compositionally biased region" description="Basic residues" evidence="1">
    <location>
        <begin position="65"/>
        <end position="77"/>
    </location>
</feature>
<dbReference type="OrthoDB" id="7967959at2759"/>
<feature type="compositionally biased region" description="Basic and acidic residues" evidence="1">
    <location>
        <begin position="154"/>
        <end position="179"/>
    </location>
</feature>
<keyword evidence="4" id="KW-1185">Reference proteome</keyword>
<dbReference type="InterPro" id="IPR031732">
    <property type="entry name" value="DUF4729"/>
</dbReference>
<gene>
    <name evidence="3" type="ORF">Dbus_chr3Lg1375</name>
</gene>
<feature type="region of interest" description="Disordered" evidence="1">
    <location>
        <begin position="56"/>
        <end position="79"/>
    </location>
</feature>
<feature type="compositionally biased region" description="Polar residues" evidence="1">
    <location>
        <begin position="202"/>
        <end position="211"/>
    </location>
</feature>
<evidence type="ECO:0000256" key="1">
    <source>
        <dbReference type="SAM" id="MobiDB-lite"/>
    </source>
</evidence>
<organism evidence="3 4">
    <name type="scientific">Drosophila busckii</name>
    <name type="common">Fruit fly</name>
    <dbReference type="NCBI Taxonomy" id="30019"/>
    <lineage>
        <taxon>Eukaryota</taxon>
        <taxon>Metazoa</taxon>
        <taxon>Ecdysozoa</taxon>
        <taxon>Arthropoda</taxon>
        <taxon>Hexapoda</taxon>
        <taxon>Insecta</taxon>
        <taxon>Pterygota</taxon>
        <taxon>Neoptera</taxon>
        <taxon>Endopterygota</taxon>
        <taxon>Diptera</taxon>
        <taxon>Brachycera</taxon>
        <taxon>Muscomorpha</taxon>
        <taxon>Ephydroidea</taxon>
        <taxon>Drosophilidae</taxon>
        <taxon>Drosophila</taxon>
    </lineage>
</organism>
<evidence type="ECO:0000313" key="4">
    <source>
        <dbReference type="Proteomes" id="UP000494163"/>
    </source>
</evidence>
<evidence type="ECO:0000259" key="2">
    <source>
        <dbReference type="Pfam" id="PF15866"/>
    </source>
</evidence>
<dbReference type="STRING" id="30019.A0A0M3QWI5"/>
<accession>A0A0M3QWI5</accession>
<dbReference type="Pfam" id="PF15866">
    <property type="entry name" value="DUF4729"/>
    <property type="match status" value="1"/>
</dbReference>
<feature type="region of interest" description="Disordered" evidence="1">
    <location>
        <begin position="383"/>
        <end position="403"/>
    </location>
</feature>
<reference evidence="3 4" key="1">
    <citation type="submission" date="2015-08" db="EMBL/GenBank/DDBJ databases">
        <title>Ancestral chromatin configuration constrains chromatin evolution on differentiating sex chromosomes in Drosophila.</title>
        <authorList>
            <person name="Zhou Q."/>
            <person name="Bachtrog D."/>
        </authorList>
    </citation>
    <scope>NUCLEOTIDE SEQUENCE [LARGE SCALE GENOMIC DNA]</scope>
    <source>
        <tissue evidence="3">Whole larvae</tissue>
    </source>
</reference>
<feature type="compositionally biased region" description="Polar residues" evidence="1">
    <location>
        <begin position="264"/>
        <end position="280"/>
    </location>
</feature>